<dbReference type="InterPro" id="IPR018202">
    <property type="entry name" value="Ser_caboxypep_ser_AS"/>
</dbReference>
<evidence type="ECO:0000313" key="8">
    <source>
        <dbReference type="EMBL" id="GIY18842.1"/>
    </source>
</evidence>
<evidence type="ECO:0000256" key="6">
    <source>
        <dbReference type="ARBA" id="ARBA00023180"/>
    </source>
</evidence>
<dbReference type="Pfam" id="PF00450">
    <property type="entry name" value="Peptidase_S10"/>
    <property type="match status" value="1"/>
</dbReference>
<keyword evidence="9" id="KW-1185">Reference proteome</keyword>
<keyword evidence="6" id="KW-0325">Glycoprotein</keyword>
<dbReference type="AlphaFoldDB" id="A0AAV4REF9"/>
<dbReference type="Proteomes" id="UP001054837">
    <property type="component" value="Unassembled WGS sequence"/>
</dbReference>
<dbReference type="PANTHER" id="PTHR11802">
    <property type="entry name" value="SERINE PROTEASE FAMILY S10 SERINE CARBOXYPEPTIDASE"/>
    <property type="match status" value="1"/>
</dbReference>
<comment type="caution">
    <text evidence="8">The sequence shown here is derived from an EMBL/GenBank/DDBJ whole genome shotgun (WGS) entry which is preliminary data.</text>
</comment>
<gene>
    <name evidence="8" type="primary">CPVL</name>
    <name evidence="8" type="ORF">CDAR_251471</name>
</gene>
<reference evidence="8 9" key="1">
    <citation type="submission" date="2021-06" db="EMBL/GenBank/DDBJ databases">
        <title>Caerostris darwini draft genome.</title>
        <authorList>
            <person name="Kono N."/>
            <person name="Arakawa K."/>
        </authorList>
    </citation>
    <scope>NUCLEOTIDE SEQUENCE [LARGE SCALE GENOMIC DNA]</scope>
</reference>
<name>A0AAV4REF9_9ARAC</name>
<evidence type="ECO:0000256" key="5">
    <source>
        <dbReference type="ARBA" id="ARBA00022801"/>
    </source>
</evidence>
<accession>A0AAV4REF9</accession>
<dbReference type="FunFam" id="3.40.50.1820:FF:000096">
    <property type="entry name" value="Carboxypeptidase vitellogenic-like"/>
    <property type="match status" value="1"/>
</dbReference>
<dbReference type="EC" id="3.4.16.-" evidence="7"/>
<keyword evidence="5 7" id="KW-0378">Hydrolase</keyword>
<evidence type="ECO:0000256" key="3">
    <source>
        <dbReference type="ARBA" id="ARBA00022670"/>
    </source>
</evidence>
<evidence type="ECO:0000313" key="9">
    <source>
        <dbReference type="Proteomes" id="UP001054837"/>
    </source>
</evidence>
<dbReference type="SUPFAM" id="SSF53474">
    <property type="entry name" value="alpha/beta-Hydrolases"/>
    <property type="match status" value="1"/>
</dbReference>
<dbReference type="GO" id="GO:0006508">
    <property type="term" value="P:proteolysis"/>
    <property type="evidence" value="ECO:0007669"/>
    <property type="project" value="UniProtKB-KW"/>
</dbReference>
<dbReference type="PRINTS" id="PR00724">
    <property type="entry name" value="CRBOXYPTASEC"/>
</dbReference>
<evidence type="ECO:0000256" key="1">
    <source>
        <dbReference type="ARBA" id="ARBA00009431"/>
    </source>
</evidence>
<dbReference type="GO" id="GO:0004185">
    <property type="term" value="F:serine-type carboxypeptidase activity"/>
    <property type="evidence" value="ECO:0007669"/>
    <property type="project" value="UniProtKB-UniRule"/>
</dbReference>
<keyword evidence="2 7" id="KW-0121">Carboxypeptidase</keyword>
<comment type="similarity">
    <text evidence="1 7">Belongs to the peptidase S10 family.</text>
</comment>
<evidence type="ECO:0000256" key="2">
    <source>
        <dbReference type="ARBA" id="ARBA00022645"/>
    </source>
</evidence>
<dbReference type="InterPro" id="IPR001563">
    <property type="entry name" value="Peptidase_S10"/>
</dbReference>
<keyword evidence="3 7" id="KW-0645">Protease</keyword>
<evidence type="ECO:0000256" key="7">
    <source>
        <dbReference type="RuleBase" id="RU361156"/>
    </source>
</evidence>
<evidence type="ECO:0000256" key="4">
    <source>
        <dbReference type="ARBA" id="ARBA00022729"/>
    </source>
</evidence>
<dbReference type="PROSITE" id="PS00131">
    <property type="entry name" value="CARBOXYPEPT_SER_SER"/>
    <property type="match status" value="1"/>
</dbReference>
<dbReference type="PANTHER" id="PTHR11802:SF472">
    <property type="entry name" value="SERINE CARBOXYPEPTIDASE CPVL-RELATED"/>
    <property type="match status" value="1"/>
</dbReference>
<sequence length="483" mass="55589">MSVKRGEQEKYGKRMALAIVIIAAIIGQIAAVGYRTSPNVHVKEQIISARDVGNPLFLTKYIASGDFETAKNLSKTGLLPNAPEVLSYSGFITVNRWFQSNIFFWFFPSMNKDTKAPILLWLQGGPGISGLFGFFVENGPYVLDANMNAKIRDYNWAENFQIIYVDNPVGAGFSFTEDSKGYVTSQEEMAEDMYEFLQQFFTLFSEYQNNDFYITGESYAGKYIPSLAYKIHTMGSDSKIKLTGVAIGNGMCDPETMMDYGTYLYNIGLVDEKQANEMKNLSYSIVNHIREEKYFDAVVEMDKLIISFSILPYTSLFKNFTDMDFYYNYLISETPEDFNYFSDYVNTPQFRRALHVGDLPFQNGKMVQKNLLLDIMKSVKPQVAVIMDNYRVLFYNGQLDIIIPYPLTLNFLKTVKWKYAEEYKQSKRHIWRLKDSKEIAGYVHDVGDFYEILVRNAGHILPYDKPKVALDLISRFVNKVPFY</sequence>
<proteinExistence type="inferred from homology"/>
<dbReference type="EMBL" id="BPLQ01005955">
    <property type="protein sequence ID" value="GIY18842.1"/>
    <property type="molecule type" value="Genomic_DNA"/>
</dbReference>
<keyword evidence="4" id="KW-0732">Signal</keyword>
<organism evidence="8 9">
    <name type="scientific">Caerostris darwini</name>
    <dbReference type="NCBI Taxonomy" id="1538125"/>
    <lineage>
        <taxon>Eukaryota</taxon>
        <taxon>Metazoa</taxon>
        <taxon>Ecdysozoa</taxon>
        <taxon>Arthropoda</taxon>
        <taxon>Chelicerata</taxon>
        <taxon>Arachnida</taxon>
        <taxon>Araneae</taxon>
        <taxon>Araneomorphae</taxon>
        <taxon>Entelegynae</taxon>
        <taxon>Araneoidea</taxon>
        <taxon>Araneidae</taxon>
        <taxon>Caerostris</taxon>
    </lineage>
</organism>
<dbReference type="InterPro" id="IPR029058">
    <property type="entry name" value="AB_hydrolase_fold"/>
</dbReference>
<protein>
    <recommendedName>
        <fullName evidence="7">Carboxypeptidase</fullName>
        <ecNumber evidence="7">3.4.16.-</ecNumber>
    </recommendedName>
</protein>
<dbReference type="Gene3D" id="3.40.50.1820">
    <property type="entry name" value="alpha/beta hydrolase"/>
    <property type="match status" value="1"/>
</dbReference>